<sequence length="134" mass="15896">MRSRHVYHETGLGERLWFTWLWAGGLSFRAIAKRAGRSPTTVRRWVKYLVKEEHRARTETRLLSDQRPSALSHYISMSNYLQRRLLYWLYVDNTFPVCDPLLPYRSRLEDKNLLTSSMNAYYLGRHCKASSALQ</sequence>
<evidence type="ECO:0000259" key="1">
    <source>
        <dbReference type="Pfam" id="PF13936"/>
    </source>
</evidence>
<evidence type="ECO:0000313" key="2">
    <source>
        <dbReference type="EMBL" id="MPC94998.1"/>
    </source>
</evidence>
<organism evidence="2 3">
    <name type="scientific">Portunus trituberculatus</name>
    <name type="common">Swimming crab</name>
    <name type="synonym">Neptunus trituberculatus</name>
    <dbReference type="NCBI Taxonomy" id="210409"/>
    <lineage>
        <taxon>Eukaryota</taxon>
        <taxon>Metazoa</taxon>
        <taxon>Ecdysozoa</taxon>
        <taxon>Arthropoda</taxon>
        <taxon>Crustacea</taxon>
        <taxon>Multicrustacea</taxon>
        <taxon>Malacostraca</taxon>
        <taxon>Eumalacostraca</taxon>
        <taxon>Eucarida</taxon>
        <taxon>Decapoda</taxon>
        <taxon>Pleocyemata</taxon>
        <taxon>Brachyura</taxon>
        <taxon>Eubrachyura</taxon>
        <taxon>Portunoidea</taxon>
        <taxon>Portunidae</taxon>
        <taxon>Portuninae</taxon>
        <taxon>Portunus</taxon>
    </lineage>
</organism>
<protein>
    <recommendedName>
        <fullName evidence="1">Transposase IS30-like HTH domain-containing protein</fullName>
    </recommendedName>
</protein>
<dbReference type="AlphaFoldDB" id="A0A5B7JPH9"/>
<comment type="caution">
    <text evidence="2">The sequence shown here is derived from an EMBL/GenBank/DDBJ whole genome shotgun (WGS) entry which is preliminary data.</text>
</comment>
<reference evidence="2 3" key="1">
    <citation type="submission" date="2019-05" db="EMBL/GenBank/DDBJ databases">
        <title>Another draft genome of Portunus trituberculatus and its Hox gene families provides insights of decapod evolution.</title>
        <authorList>
            <person name="Jeong J.-H."/>
            <person name="Song I."/>
            <person name="Kim S."/>
            <person name="Choi T."/>
            <person name="Kim D."/>
            <person name="Ryu S."/>
            <person name="Kim W."/>
        </authorList>
    </citation>
    <scope>NUCLEOTIDE SEQUENCE [LARGE SCALE GENOMIC DNA]</scope>
    <source>
        <tissue evidence="2">Muscle</tissue>
    </source>
</reference>
<dbReference type="InterPro" id="IPR025246">
    <property type="entry name" value="IS30-like_HTH"/>
</dbReference>
<proteinExistence type="predicted"/>
<dbReference type="EMBL" id="VSRR010100601">
    <property type="protein sequence ID" value="MPC94998.1"/>
    <property type="molecule type" value="Genomic_DNA"/>
</dbReference>
<accession>A0A5B7JPH9</accession>
<dbReference type="Proteomes" id="UP000324222">
    <property type="component" value="Unassembled WGS sequence"/>
</dbReference>
<evidence type="ECO:0000313" key="3">
    <source>
        <dbReference type="Proteomes" id="UP000324222"/>
    </source>
</evidence>
<keyword evidence="3" id="KW-1185">Reference proteome</keyword>
<name>A0A5B7JPH9_PORTR</name>
<gene>
    <name evidence="2" type="ORF">E2C01_090190</name>
</gene>
<feature type="domain" description="Transposase IS30-like HTH" evidence="1">
    <location>
        <begin position="22"/>
        <end position="46"/>
    </location>
</feature>
<dbReference type="Pfam" id="PF13936">
    <property type="entry name" value="HTH_38"/>
    <property type="match status" value="1"/>
</dbReference>